<dbReference type="InterPro" id="IPR029063">
    <property type="entry name" value="SAM-dependent_MTases_sf"/>
</dbReference>
<dbReference type="PANTHER" id="PTHR43591">
    <property type="entry name" value="METHYLTRANSFERASE"/>
    <property type="match status" value="1"/>
</dbReference>
<sequence>MATKNTKIDVQSQFGKSAESYVTSSLHAKGNDLAKLVEIADRKAEAEILDIATGGGHVANALAPLSKKVVAFDLTSEILTAAKKFIEGNGVENVDFVQGDAERLPFFEEQFDIVTCRIAAHHFPNPESFVKGAYRVLKKGGQFLLIDNVSPEKDILDTFYNKVEKERDFSHHRAWKKSEWIKMLEESGFEIEEMYRFPKTFVFDDWCNRMNVLEDKKNGLSDFILSTTNEFHDKFRIVIESGKVYSFMGESVLLKAVKPDFSRE</sequence>
<dbReference type="Gene3D" id="3.40.50.150">
    <property type="entry name" value="Vaccinia Virus protein VP39"/>
    <property type="match status" value="1"/>
</dbReference>
<dbReference type="PANTHER" id="PTHR43591:SF110">
    <property type="entry name" value="RHODANESE DOMAIN-CONTAINING PROTEIN"/>
    <property type="match status" value="1"/>
</dbReference>
<accession>A0A9X2CNX1</accession>
<proteinExistence type="predicted"/>
<organism evidence="2 3">
    <name type="scientific">Halalkalibacter alkaliphilus</name>
    <dbReference type="NCBI Taxonomy" id="2917993"/>
    <lineage>
        <taxon>Bacteria</taxon>
        <taxon>Bacillati</taxon>
        <taxon>Bacillota</taxon>
        <taxon>Bacilli</taxon>
        <taxon>Bacillales</taxon>
        <taxon>Bacillaceae</taxon>
        <taxon>Halalkalibacter</taxon>
    </lineage>
</organism>
<dbReference type="GO" id="GO:0032259">
    <property type="term" value="P:methylation"/>
    <property type="evidence" value="ECO:0007669"/>
    <property type="project" value="UniProtKB-KW"/>
</dbReference>
<name>A0A9X2CNX1_9BACI</name>
<gene>
    <name evidence="2" type="ORF">MF646_00035</name>
</gene>
<protein>
    <submittedName>
        <fullName evidence="2">Class I SAM-dependent methyltransferase</fullName>
    </submittedName>
</protein>
<dbReference type="SUPFAM" id="SSF53335">
    <property type="entry name" value="S-adenosyl-L-methionine-dependent methyltransferases"/>
    <property type="match status" value="1"/>
</dbReference>
<keyword evidence="2" id="KW-0808">Transferase</keyword>
<evidence type="ECO:0000313" key="3">
    <source>
        <dbReference type="Proteomes" id="UP001139150"/>
    </source>
</evidence>
<keyword evidence="2" id="KW-0489">Methyltransferase</keyword>
<keyword evidence="3" id="KW-1185">Reference proteome</keyword>
<feature type="domain" description="Methyltransferase type 11" evidence="1">
    <location>
        <begin position="49"/>
        <end position="144"/>
    </location>
</feature>
<comment type="caution">
    <text evidence="2">The sequence shown here is derived from an EMBL/GenBank/DDBJ whole genome shotgun (WGS) entry which is preliminary data.</text>
</comment>
<dbReference type="Pfam" id="PF08241">
    <property type="entry name" value="Methyltransf_11"/>
    <property type="match status" value="1"/>
</dbReference>
<dbReference type="EMBL" id="JAKRYL010000001">
    <property type="protein sequence ID" value="MCL7745497.1"/>
    <property type="molecule type" value="Genomic_DNA"/>
</dbReference>
<dbReference type="AlphaFoldDB" id="A0A9X2CNX1"/>
<dbReference type="GO" id="GO:0008757">
    <property type="term" value="F:S-adenosylmethionine-dependent methyltransferase activity"/>
    <property type="evidence" value="ECO:0007669"/>
    <property type="project" value="InterPro"/>
</dbReference>
<dbReference type="Proteomes" id="UP001139150">
    <property type="component" value="Unassembled WGS sequence"/>
</dbReference>
<evidence type="ECO:0000259" key="1">
    <source>
        <dbReference type="Pfam" id="PF08241"/>
    </source>
</evidence>
<dbReference type="InterPro" id="IPR013216">
    <property type="entry name" value="Methyltransf_11"/>
</dbReference>
<dbReference type="CDD" id="cd02440">
    <property type="entry name" value="AdoMet_MTases"/>
    <property type="match status" value="1"/>
</dbReference>
<dbReference type="RefSeq" id="WP_250094439.1">
    <property type="nucleotide sequence ID" value="NZ_JAKRYL010000001.1"/>
</dbReference>
<evidence type="ECO:0000313" key="2">
    <source>
        <dbReference type="EMBL" id="MCL7745497.1"/>
    </source>
</evidence>
<reference evidence="2" key="1">
    <citation type="submission" date="2022-02" db="EMBL/GenBank/DDBJ databases">
        <title>Halalkalibacter sp. nov. isolated from Lonar Lake, India.</title>
        <authorList>
            <person name="Joshi A."/>
            <person name="Thite S."/>
            <person name="Lodha T."/>
        </authorList>
    </citation>
    <scope>NUCLEOTIDE SEQUENCE</scope>
    <source>
        <strain evidence="2">MEB205</strain>
    </source>
</reference>